<dbReference type="VEuPathDB" id="VectorBase:SCAU004918"/>
<evidence type="ECO:0000256" key="5">
    <source>
        <dbReference type="ARBA" id="ARBA00023163"/>
    </source>
</evidence>
<dbReference type="Proteomes" id="UP000095300">
    <property type="component" value="Unassembled WGS sequence"/>
</dbReference>
<keyword evidence="5" id="KW-0804">Transcription</keyword>
<dbReference type="InterPro" id="IPR047119">
    <property type="entry name" value="FOXN2/3-like"/>
</dbReference>
<dbReference type="InterPro" id="IPR001766">
    <property type="entry name" value="Fork_head_dom"/>
</dbReference>
<feature type="region of interest" description="Disordered" evidence="8">
    <location>
        <begin position="694"/>
        <end position="736"/>
    </location>
</feature>
<evidence type="ECO:0000256" key="6">
    <source>
        <dbReference type="ARBA" id="ARBA00023242"/>
    </source>
</evidence>
<feature type="region of interest" description="Disordered" evidence="8">
    <location>
        <begin position="32"/>
        <end position="65"/>
    </location>
</feature>
<dbReference type="GO" id="GO:0000987">
    <property type="term" value="F:cis-regulatory region sequence-specific DNA binding"/>
    <property type="evidence" value="ECO:0007669"/>
    <property type="project" value="TreeGrafter"/>
</dbReference>
<evidence type="ECO:0000256" key="2">
    <source>
        <dbReference type="ARBA" id="ARBA00022473"/>
    </source>
</evidence>
<proteinExistence type="predicted"/>
<feature type="domain" description="Fork-head" evidence="9">
    <location>
        <begin position="394"/>
        <end position="485"/>
    </location>
</feature>
<dbReference type="PRINTS" id="PR00053">
    <property type="entry name" value="FORKHEAD"/>
</dbReference>
<feature type="compositionally biased region" description="Low complexity" evidence="8">
    <location>
        <begin position="241"/>
        <end position="261"/>
    </location>
</feature>
<evidence type="ECO:0000259" key="9">
    <source>
        <dbReference type="PROSITE" id="PS50039"/>
    </source>
</evidence>
<accession>A0A1I8P571</accession>
<dbReference type="KEGG" id="scac:106081438"/>
<evidence type="ECO:0000256" key="1">
    <source>
        <dbReference type="ARBA" id="ARBA00004123"/>
    </source>
</evidence>
<dbReference type="PROSITE" id="PS00658">
    <property type="entry name" value="FORK_HEAD_2"/>
    <property type="match status" value="1"/>
</dbReference>
<dbReference type="Gene3D" id="1.10.10.10">
    <property type="entry name" value="Winged helix-like DNA-binding domain superfamily/Winged helix DNA-binding domain"/>
    <property type="match status" value="1"/>
</dbReference>
<feature type="DNA-binding region" description="Fork-head" evidence="7">
    <location>
        <begin position="394"/>
        <end position="485"/>
    </location>
</feature>
<sequence length="761" mass="85338">MILNMPVTNGAITSAPSAQSQNDYCDFLKRKYPENDISSPSNPGATESSPTPSYPENCSTNTNDWKKARHMNERSCYEMAPVTSSTNSYNNNDHISAELSTSNVSTSITQTCDVTTTAGATSGTFNIMSNSSSFINDLFAYDSSLLVSTTSAGAENSLCNEEPTYATPSTICVNTTQQYEEDNNDNWQATDLLELDHRYNSSLQTEITHLNPTVSLKPHEETLVTLAEQKHNLHSTPTLPMPSRSQLSSESSYLSPTSKSPSVKECPEMAVHQVIDNEIDFEDRNLSWLLNFKFDEFPHLSPDLAGSNTKNSKFQHISGQHKNSSGSSQIASGQCNRNGSARERSKSPKVVNKMGKKFEELVMEVTSEMDGADMVVAENVVIEDTSSPPRVPKKPPFTYTELIEYALEDKGELTVSGIYTWISDRFPYYKSNDDRWKNSVRHNLSINPHFRKGHKAPQGAGHLWTISSGDSAENVLAWEHKKQRLDLFFKMESMNRERMAQHHQLMQQQSNANAKQKHLPHHHNKHLTCQQDSCQYDEAAIAAAAIQQEMMQQQGHSNNDINDIATHNRHRNTSHIGNESAQHHQQQSLKHELPYNELLTEEELRKTAGQILNGIHREVEVQSVSHQSIIGTYHDVLLDNDYLNPVHKDVAVNESGLRHITPSIDSSTANNTQCHSTTTSYYVTEIDPMELGIQMSSHPHPLTHSHPTPGNQHHHQHHHQQSQLSHDVHPNVNGEETDGVLFHDEFNLNYFTYNSAADIVA</sequence>
<evidence type="ECO:0000256" key="3">
    <source>
        <dbReference type="ARBA" id="ARBA00023015"/>
    </source>
</evidence>
<keyword evidence="4 7" id="KW-0238">DNA-binding</keyword>
<dbReference type="PANTHER" id="PTHR13962">
    <property type="entry name" value="FORKHEAD BOX PROTEIN N3-LIKE PROTEIN-RELATED"/>
    <property type="match status" value="1"/>
</dbReference>
<evidence type="ECO:0000256" key="7">
    <source>
        <dbReference type="PROSITE-ProRule" id="PRU00089"/>
    </source>
</evidence>
<feature type="compositionally biased region" description="Low complexity" evidence="8">
    <location>
        <begin position="696"/>
        <end position="709"/>
    </location>
</feature>
<name>A0A1I8P571_STOCA</name>
<dbReference type="InterPro" id="IPR036388">
    <property type="entry name" value="WH-like_DNA-bd_sf"/>
</dbReference>
<gene>
    <name evidence="10" type="primary">106081438</name>
</gene>
<dbReference type="EnsemblMetazoa" id="SCAU004918-RA">
    <property type="protein sequence ID" value="SCAU004918-PA"/>
    <property type="gene ID" value="SCAU004918"/>
</dbReference>
<feature type="region of interest" description="Disordered" evidence="8">
    <location>
        <begin position="306"/>
        <end position="350"/>
    </location>
</feature>
<dbReference type="STRING" id="35570.A0A1I8P571"/>
<dbReference type="InterPro" id="IPR036390">
    <property type="entry name" value="WH_DNA-bd_sf"/>
</dbReference>
<dbReference type="SUPFAM" id="SSF46785">
    <property type="entry name" value="Winged helix' DNA-binding domain"/>
    <property type="match status" value="1"/>
</dbReference>
<feature type="compositionally biased region" description="Polar residues" evidence="8">
    <location>
        <begin position="36"/>
        <end position="63"/>
    </location>
</feature>
<dbReference type="PROSITE" id="PS50039">
    <property type="entry name" value="FORK_HEAD_3"/>
    <property type="match status" value="1"/>
</dbReference>
<comment type="subcellular location">
    <subcellularLocation>
        <location evidence="1 7">Nucleus</location>
    </subcellularLocation>
</comment>
<keyword evidence="11" id="KW-1185">Reference proteome</keyword>
<organism evidence="10 11">
    <name type="scientific">Stomoxys calcitrans</name>
    <name type="common">Stable fly</name>
    <name type="synonym">Conops calcitrans</name>
    <dbReference type="NCBI Taxonomy" id="35570"/>
    <lineage>
        <taxon>Eukaryota</taxon>
        <taxon>Metazoa</taxon>
        <taxon>Ecdysozoa</taxon>
        <taxon>Arthropoda</taxon>
        <taxon>Hexapoda</taxon>
        <taxon>Insecta</taxon>
        <taxon>Pterygota</taxon>
        <taxon>Neoptera</taxon>
        <taxon>Endopterygota</taxon>
        <taxon>Diptera</taxon>
        <taxon>Brachycera</taxon>
        <taxon>Muscomorpha</taxon>
        <taxon>Muscoidea</taxon>
        <taxon>Muscidae</taxon>
        <taxon>Stomoxys</taxon>
    </lineage>
</organism>
<protein>
    <recommendedName>
        <fullName evidence="9">Fork-head domain-containing protein</fullName>
    </recommendedName>
</protein>
<dbReference type="GO" id="GO:0003700">
    <property type="term" value="F:DNA-binding transcription factor activity"/>
    <property type="evidence" value="ECO:0007669"/>
    <property type="project" value="InterPro"/>
</dbReference>
<dbReference type="GO" id="GO:0005634">
    <property type="term" value="C:nucleus"/>
    <property type="evidence" value="ECO:0007669"/>
    <property type="project" value="UniProtKB-SubCell"/>
</dbReference>
<dbReference type="InterPro" id="IPR030456">
    <property type="entry name" value="TF_fork_head_CS_2"/>
</dbReference>
<dbReference type="OrthoDB" id="5954824at2759"/>
<reference evidence="10" key="1">
    <citation type="submission" date="2020-05" db="UniProtKB">
        <authorList>
            <consortium name="EnsemblMetazoa"/>
        </authorList>
    </citation>
    <scope>IDENTIFICATION</scope>
    <source>
        <strain evidence="10">USDA</strain>
    </source>
</reference>
<evidence type="ECO:0000256" key="4">
    <source>
        <dbReference type="ARBA" id="ARBA00023125"/>
    </source>
</evidence>
<dbReference type="CDD" id="cd00059">
    <property type="entry name" value="FH_FOX"/>
    <property type="match status" value="1"/>
</dbReference>
<feature type="region of interest" description="Disordered" evidence="8">
    <location>
        <begin position="232"/>
        <end position="264"/>
    </location>
</feature>
<evidence type="ECO:0000313" key="11">
    <source>
        <dbReference type="Proteomes" id="UP000095300"/>
    </source>
</evidence>
<keyword evidence="2" id="KW-0217">Developmental protein</keyword>
<keyword evidence="6 7" id="KW-0539">Nucleus</keyword>
<evidence type="ECO:0000256" key="8">
    <source>
        <dbReference type="SAM" id="MobiDB-lite"/>
    </source>
</evidence>
<dbReference type="AlphaFoldDB" id="A0A1I8P571"/>
<keyword evidence="3" id="KW-0805">Transcription regulation</keyword>
<evidence type="ECO:0000313" key="10">
    <source>
        <dbReference type="EnsemblMetazoa" id="SCAU004918-PA"/>
    </source>
</evidence>
<dbReference type="Pfam" id="PF00250">
    <property type="entry name" value="Forkhead"/>
    <property type="match status" value="1"/>
</dbReference>
<feature type="compositionally biased region" description="Polar residues" evidence="8">
    <location>
        <begin position="306"/>
        <end position="339"/>
    </location>
</feature>
<dbReference type="PANTHER" id="PTHR13962:SF17">
    <property type="entry name" value="FORKHEAD BOX PROTEIN N4"/>
    <property type="match status" value="1"/>
</dbReference>
<dbReference type="SMART" id="SM00339">
    <property type="entry name" value="FH"/>
    <property type="match status" value="1"/>
</dbReference>